<dbReference type="GO" id="GO:0008270">
    <property type="term" value="F:zinc ion binding"/>
    <property type="evidence" value="ECO:0007669"/>
    <property type="project" value="UniProtKB-UniRule"/>
</dbReference>
<evidence type="ECO:0000256" key="1">
    <source>
        <dbReference type="ARBA" id="ARBA00000348"/>
    </source>
</evidence>
<keyword evidence="7 9" id="KW-0413">Isomerase</keyword>
<sequence length="189" mass="20473">MQKQTIKDEFLAHLEVINLTIKAIEDKLEKASLLVIETLRNGNKILLCGNGGSAADAQHIAAELTGRYKSDRRGLPAISLTTDTSALTSIGNDYGYDRVFDRQVEALAQKGDLLIGISTSGNSKNVINALKTATEMGCKTLGFSGRDGGNMNNICDINLIVPSTDTPRIQEMHILIGHIICQIIDNEFS</sequence>
<comment type="miscellaneous">
    <text evidence="9">The reaction produces a racemic mixture of D-glycero-alpha-D-manno-heptose 7-phosphate and D-glycero-beta-D-manno-heptose 7-phosphate.</text>
</comment>
<evidence type="ECO:0000256" key="8">
    <source>
        <dbReference type="ARBA" id="ARBA00023277"/>
    </source>
</evidence>
<dbReference type="CDD" id="cd05006">
    <property type="entry name" value="SIS_GmhA"/>
    <property type="match status" value="1"/>
</dbReference>
<dbReference type="InterPro" id="IPR001347">
    <property type="entry name" value="SIS_dom"/>
</dbReference>
<dbReference type="AlphaFoldDB" id="A0A363D5V0"/>
<keyword evidence="12" id="KW-1185">Reference proteome</keyword>
<dbReference type="UniPathway" id="UPA00041">
    <property type="reaction ID" value="UER00436"/>
</dbReference>
<name>A0A363D5V0_9BACT</name>
<feature type="binding site" evidence="9">
    <location>
        <begin position="50"/>
        <end position="52"/>
    </location>
    <ligand>
        <name>substrate</name>
    </ligand>
</feature>
<feature type="binding site" evidence="9">
    <location>
        <begin position="92"/>
        <end position="93"/>
    </location>
    <ligand>
        <name>substrate</name>
    </ligand>
</feature>
<evidence type="ECO:0000256" key="3">
    <source>
        <dbReference type="ARBA" id="ARBA00009894"/>
    </source>
</evidence>
<proteinExistence type="inferred from homology"/>
<evidence type="ECO:0000256" key="2">
    <source>
        <dbReference type="ARBA" id="ARBA00004496"/>
    </source>
</evidence>
<feature type="binding site" evidence="9">
    <location>
        <position position="59"/>
    </location>
    <ligand>
        <name>Zn(2+)</name>
        <dbReference type="ChEBI" id="CHEBI:29105"/>
    </ligand>
</feature>
<dbReference type="EC" id="5.3.1.28" evidence="9"/>
<feature type="binding site" evidence="9">
    <location>
        <position position="63"/>
    </location>
    <ligand>
        <name>Zn(2+)</name>
        <dbReference type="ChEBI" id="CHEBI:29105"/>
    </ligand>
</feature>
<feature type="domain" description="SIS" evidence="10">
    <location>
        <begin position="35"/>
        <end position="189"/>
    </location>
</feature>
<dbReference type="GO" id="GO:0005975">
    <property type="term" value="P:carbohydrate metabolic process"/>
    <property type="evidence" value="ECO:0007669"/>
    <property type="project" value="UniProtKB-UniRule"/>
</dbReference>
<evidence type="ECO:0000313" key="12">
    <source>
        <dbReference type="Proteomes" id="UP000251135"/>
    </source>
</evidence>
<dbReference type="PROSITE" id="PS51464">
    <property type="entry name" value="SIS"/>
    <property type="match status" value="1"/>
</dbReference>
<evidence type="ECO:0000256" key="7">
    <source>
        <dbReference type="ARBA" id="ARBA00023235"/>
    </source>
</evidence>
<dbReference type="Pfam" id="PF13580">
    <property type="entry name" value="SIS_2"/>
    <property type="match status" value="1"/>
</dbReference>
<accession>A0A363D5V0</accession>
<feature type="binding site" evidence="9">
    <location>
        <position position="178"/>
    </location>
    <ligand>
        <name>Zn(2+)</name>
        <dbReference type="ChEBI" id="CHEBI:29105"/>
    </ligand>
</feature>
<keyword evidence="6 9" id="KW-0862">Zinc</keyword>
<dbReference type="InterPro" id="IPR035461">
    <property type="entry name" value="GmhA/DiaA"/>
</dbReference>
<keyword evidence="8 9" id="KW-0119">Carbohydrate metabolism</keyword>
<dbReference type="EMBL" id="MUXE01000001">
    <property type="protein sequence ID" value="PUE66653.1"/>
    <property type="molecule type" value="Genomic_DNA"/>
</dbReference>
<feature type="binding site" evidence="9">
    <location>
        <position position="170"/>
    </location>
    <ligand>
        <name>Zn(2+)</name>
        <dbReference type="ChEBI" id="CHEBI:29105"/>
    </ligand>
</feature>
<comment type="function">
    <text evidence="9">Catalyzes the isomerization of sedoheptulose 7-phosphate in D-glycero-D-manno-heptose 7-phosphate.</text>
</comment>
<protein>
    <recommendedName>
        <fullName evidence="9">Phosphoheptose isomerase</fullName>
        <ecNumber evidence="9">5.3.1.28</ecNumber>
    </recommendedName>
    <alternativeName>
        <fullName evidence="9">Sedoheptulose 7-phosphate isomerase</fullName>
    </alternativeName>
</protein>
<dbReference type="Proteomes" id="UP000251135">
    <property type="component" value="Unassembled WGS sequence"/>
</dbReference>
<dbReference type="GO" id="GO:0005737">
    <property type="term" value="C:cytoplasm"/>
    <property type="evidence" value="ECO:0007669"/>
    <property type="project" value="UniProtKB-SubCell"/>
</dbReference>
<gene>
    <name evidence="9" type="primary">gmhA</name>
    <name evidence="11" type="ORF">B0174_00960</name>
</gene>
<comment type="pathway">
    <text evidence="9">Carbohydrate biosynthesis; D-glycero-D-manno-heptose 7-phosphate biosynthesis; D-glycero-alpha-D-manno-heptose 7-phosphate and D-glycero-beta-D-manno-heptose 7-phosphate from sedoheptulose 7-phosphate: step 1/1.</text>
</comment>
<dbReference type="InterPro" id="IPR046348">
    <property type="entry name" value="SIS_dom_sf"/>
</dbReference>
<evidence type="ECO:0000256" key="4">
    <source>
        <dbReference type="ARBA" id="ARBA00022490"/>
    </source>
</evidence>
<comment type="cofactor">
    <cofactor evidence="9">
        <name>Zn(2+)</name>
        <dbReference type="ChEBI" id="CHEBI:29105"/>
    </cofactor>
    <text evidence="9">Binds 1 zinc ion per subunit.</text>
</comment>
<comment type="caution">
    <text evidence="11">The sequence shown here is derived from an EMBL/GenBank/DDBJ whole genome shotgun (WGS) entry which is preliminary data.</text>
</comment>
<evidence type="ECO:0000256" key="6">
    <source>
        <dbReference type="ARBA" id="ARBA00022833"/>
    </source>
</evidence>
<evidence type="ECO:0000256" key="5">
    <source>
        <dbReference type="ARBA" id="ARBA00022723"/>
    </source>
</evidence>
<dbReference type="GO" id="GO:2001061">
    <property type="term" value="P:D-glycero-D-manno-heptose 7-phosphate biosynthetic process"/>
    <property type="evidence" value="ECO:0007669"/>
    <property type="project" value="UniProtKB-UniPathway"/>
</dbReference>
<organism evidence="11 12">
    <name type="scientific">Arcobacter caeni</name>
    <dbReference type="NCBI Taxonomy" id="1912877"/>
    <lineage>
        <taxon>Bacteria</taxon>
        <taxon>Pseudomonadati</taxon>
        <taxon>Campylobacterota</taxon>
        <taxon>Epsilonproteobacteria</taxon>
        <taxon>Campylobacterales</taxon>
        <taxon>Arcobacteraceae</taxon>
        <taxon>Arcobacter</taxon>
    </lineage>
</organism>
<dbReference type="PANTHER" id="PTHR30390">
    <property type="entry name" value="SEDOHEPTULOSE 7-PHOSPHATE ISOMERASE / DNAA INITIATOR-ASSOCIATING FACTOR FOR REPLICATION INITIATION"/>
    <property type="match status" value="1"/>
</dbReference>
<evidence type="ECO:0000313" key="11">
    <source>
        <dbReference type="EMBL" id="PUE66653.1"/>
    </source>
</evidence>
<comment type="catalytic activity">
    <reaction evidence="1 9">
        <text>2 D-sedoheptulose 7-phosphate = D-glycero-alpha-D-manno-heptose 7-phosphate + D-glycero-beta-D-manno-heptose 7-phosphate</text>
        <dbReference type="Rhea" id="RHEA:27489"/>
        <dbReference type="ChEBI" id="CHEBI:57483"/>
        <dbReference type="ChEBI" id="CHEBI:60203"/>
        <dbReference type="ChEBI" id="CHEBI:60204"/>
        <dbReference type="EC" id="5.3.1.28"/>
    </reaction>
</comment>
<dbReference type="NCBIfam" id="TIGR00441">
    <property type="entry name" value="gmhA"/>
    <property type="match status" value="1"/>
</dbReference>
<comment type="subcellular location">
    <subcellularLocation>
        <location evidence="2 9">Cytoplasm</location>
    </subcellularLocation>
</comment>
<dbReference type="GO" id="GO:0008968">
    <property type="term" value="F:D-sedoheptulose 7-phosphate isomerase activity"/>
    <property type="evidence" value="ECO:0007669"/>
    <property type="project" value="UniProtKB-UniRule"/>
</dbReference>
<evidence type="ECO:0000256" key="9">
    <source>
        <dbReference type="HAMAP-Rule" id="MF_00067"/>
    </source>
</evidence>
<keyword evidence="4 9" id="KW-0963">Cytoplasm</keyword>
<feature type="binding site" evidence="9">
    <location>
        <position position="63"/>
    </location>
    <ligand>
        <name>substrate</name>
    </ligand>
</feature>
<dbReference type="PANTHER" id="PTHR30390:SF6">
    <property type="entry name" value="DNAA INITIATOR-ASSOCIATING PROTEIN DIAA"/>
    <property type="match status" value="1"/>
</dbReference>
<feature type="binding site" evidence="9">
    <location>
        <begin position="118"/>
        <end position="120"/>
    </location>
    <ligand>
        <name>substrate</name>
    </ligand>
</feature>
<dbReference type="GO" id="GO:0097367">
    <property type="term" value="F:carbohydrate derivative binding"/>
    <property type="evidence" value="ECO:0007669"/>
    <property type="project" value="InterPro"/>
</dbReference>
<feature type="binding site" evidence="9">
    <location>
        <position position="170"/>
    </location>
    <ligand>
        <name>substrate</name>
    </ligand>
</feature>
<dbReference type="SUPFAM" id="SSF53697">
    <property type="entry name" value="SIS domain"/>
    <property type="match status" value="1"/>
</dbReference>
<dbReference type="Gene3D" id="3.40.50.10490">
    <property type="entry name" value="Glucose-6-phosphate isomerase like protein, domain 1"/>
    <property type="match status" value="1"/>
</dbReference>
<evidence type="ECO:0000259" key="10">
    <source>
        <dbReference type="PROSITE" id="PS51464"/>
    </source>
</evidence>
<dbReference type="InterPro" id="IPR050099">
    <property type="entry name" value="SIS_GmhA/DiaA_subfam"/>
</dbReference>
<keyword evidence="5 9" id="KW-0479">Metal-binding</keyword>
<dbReference type="HAMAP" id="MF_00067">
    <property type="entry name" value="GmhA"/>
    <property type="match status" value="1"/>
</dbReference>
<reference evidence="11 12" key="1">
    <citation type="submission" date="2017-02" db="EMBL/GenBank/DDBJ databases">
        <title>Arcobacter caeni sp. nov, a new Arcobacter species isolated from reclaimed water.</title>
        <authorList>
            <person name="Figueras M.J."/>
            <person name="Perez-Cataluna A."/>
            <person name="Salas-Masso N."/>
        </authorList>
    </citation>
    <scope>NUCLEOTIDE SEQUENCE [LARGE SCALE GENOMIC DNA]</scope>
    <source>
        <strain evidence="11 12">RW17-10</strain>
    </source>
</reference>
<dbReference type="InterPro" id="IPR004515">
    <property type="entry name" value="Phosphoheptose_Isoase"/>
</dbReference>
<dbReference type="RefSeq" id="WP_108557762.1">
    <property type="nucleotide sequence ID" value="NZ_MUXE01000001.1"/>
</dbReference>
<dbReference type="OrthoDB" id="9810929at2"/>
<feature type="binding site" evidence="9">
    <location>
        <position position="123"/>
    </location>
    <ligand>
        <name>substrate</name>
    </ligand>
</feature>
<comment type="similarity">
    <text evidence="3 9">Belongs to the SIS family. GmhA subfamily.</text>
</comment>